<organism evidence="3 4">
    <name type="scientific">Aedoeadaptatus coxii</name>
    <dbReference type="NCBI Taxonomy" id="755172"/>
    <lineage>
        <taxon>Bacteria</taxon>
        <taxon>Bacillati</taxon>
        <taxon>Bacillota</taxon>
        <taxon>Tissierellia</taxon>
        <taxon>Tissierellales</taxon>
        <taxon>Peptoniphilaceae</taxon>
        <taxon>Aedoeadaptatus</taxon>
    </lineage>
</organism>
<reference evidence="4" key="1">
    <citation type="submission" date="2016-01" db="EMBL/GenBank/DDBJ databases">
        <authorList>
            <person name="Mitreva M."/>
            <person name="Pepin K.H."/>
            <person name="Mihindukulasuriya K.A."/>
            <person name="Fulton R."/>
            <person name="Fronick C."/>
            <person name="O'Laughlin M."/>
            <person name="Miner T."/>
            <person name="Herter B."/>
            <person name="Rosa B.A."/>
            <person name="Cordes M."/>
            <person name="Tomlinson C."/>
            <person name="Wollam A."/>
            <person name="Palsikar V.B."/>
            <person name="Mardis E.R."/>
            <person name="Wilson R.K."/>
        </authorList>
    </citation>
    <scope>NUCLEOTIDE SEQUENCE [LARGE SCALE GENOMIC DNA]</scope>
    <source>
        <strain evidence="4">DNF00729</strain>
    </source>
</reference>
<dbReference type="SUPFAM" id="SSF55383">
    <property type="entry name" value="Copper amine oxidase, domain N"/>
    <property type="match status" value="2"/>
</dbReference>
<dbReference type="InterPro" id="IPR036388">
    <property type="entry name" value="WH-like_DNA-bd_sf"/>
</dbReference>
<proteinExistence type="predicted"/>
<accession>A0A134AC14</accession>
<dbReference type="Pfam" id="PF07833">
    <property type="entry name" value="Cu_amine_oxidN1"/>
    <property type="match status" value="1"/>
</dbReference>
<dbReference type="InterPro" id="IPR036582">
    <property type="entry name" value="Mao_N_sf"/>
</dbReference>
<comment type="caution">
    <text evidence="3">The sequence shown here is derived from an EMBL/GenBank/DDBJ whole genome shotgun (WGS) entry which is preliminary data.</text>
</comment>
<evidence type="ECO:0000313" key="4">
    <source>
        <dbReference type="Proteomes" id="UP000070442"/>
    </source>
</evidence>
<dbReference type="Gene3D" id="3.30.457.10">
    <property type="entry name" value="Copper amine oxidase-like, N-terminal domain"/>
    <property type="match status" value="1"/>
</dbReference>
<dbReference type="InterPro" id="IPR011434">
    <property type="entry name" value="Ltp-like_HTH"/>
</dbReference>
<name>A0A134AC14_9FIRM</name>
<feature type="domain" description="Copper amine oxidase-like N-terminal" evidence="2">
    <location>
        <begin position="15"/>
        <end position="136"/>
    </location>
</feature>
<dbReference type="Proteomes" id="UP000070442">
    <property type="component" value="Unassembled WGS sequence"/>
</dbReference>
<dbReference type="Pfam" id="PF07553">
    <property type="entry name" value="Lipoprotein_Ltp"/>
    <property type="match status" value="2"/>
</dbReference>
<gene>
    <name evidence="3" type="ORF">HMPREF1863_01773</name>
</gene>
<evidence type="ECO:0000259" key="2">
    <source>
        <dbReference type="Pfam" id="PF07833"/>
    </source>
</evidence>
<dbReference type="Gene3D" id="1.10.10.10">
    <property type="entry name" value="Winged helix-like DNA-binding domain superfamily/Winged helix DNA-binding domain"/>
    <property type="match status" value="2"/>
</dbReference>
<feature type="domain" description="Putative host cell surface-exposed lipoprotein Ltp-like HTH region" evidence="1">
    <location>
        <begin position="205"/>
        <end position="252"/>
    </location>
</feature>
<dbReference type="STRING" id="755172.HMPREF1863_01773"/>
<feature type="domain" description="Putative host cell surface-exposed lipoprotein Ltp-like HTH region" evidence="1">
    <location>
        <begin position="156"/>
        <end position="202"/>
    </location>
</feature>
<dbReference type="EMBL" id="LSDG01000045">
    <property type="protein sequence ID" value="KXB65263.1"/>
    <property type="molecule type" value="Genomic_DNA"/>
</dbReference>
<evidence type="ECO:0000259" key="1">
    <source>
        <dbReference type="Pfam" id="PF07553"/>
    </source>
</evidence>
<dbReference type="AlphaFoldDB" id="A0A134AC14"/>
<dbReference type="PATRIC" id="fig|755172.3.peg.1730"/>
<protein>
    <submittedName>
        <fullName evidence="3">Copper amine oxidase domain protein</fullName>
    </submittedName>
</protein>
<sequence>MSTPSYAQQAIKLWVNGRYVSTDVPPVIENGRTLVPLRVISENLGIKVEWRADTRSVYTYGEINGAPDFSNALLLTVGDKKVLKPANESAKTGSLYYNLEAAPSIINGRTMVPIRFIAEAYKLKVDWDAINRTVIVGNGYTAPKKPSIPKKKVTREYSVALKKAQEYLQFMPFSKQGLFDQLTSDYGEKFPADAAQYAVDHVTTDWNKNALRAAMTYRNEMHMSSRGIYDQLISSYGDQYTEVQAKYAIDHLPN</sequence>
<dbReference type="InterPro" id="IPR012854">
    <property type="entry name" value="Cu_amine_oxidase-like_N"/>
</dbReference>
<keyword evidence="4" id="KW-1185">Reference proteome</keyword>
<evidence type="ECO:0000313" key="3">
    <source>
        <dbReference type="EMBL" id="KXB65263.1"/>
    </source>
</evidence>